<accession>F4KV98</accession>
<dbReference type="EMBL" id="CP002691">
    <property type="protein sequence ID" value="AEE50224.1"/>
    <property type="molecule type" value="Genomic_DNA"/>
</dbReference>
<dbReference type="eggNOG" id="ENOG5032NAZ">
    <property type="taxonomic scope" value="Bacteria"/>
</dbReference>
<dbReference type="KEGG" id="hhy:Halhy_2348"/>
<reference evidence="2 3" key="1">
    <citation type="journal article" date="2011" name="Stand. Genomic Sci.">
        <title>Complete genome sequence of Haliscomenobacter hydrossis type strain (O).</title>
        <authorList>
            <consortium name="US DOE Joint Genome Institute (JGI-PGF)"/>
            <person name="Daligault H."/>
            <person name="Lapidus A."/>
            <person name="Zeytun A."/>
            <person name="Nolan M."/>
            <person name="Lucas S."/>
            <person name="Del Rio T.G."/>
            <person name="Tice H."/>
            <person name="Cheng J.F."/>
            <person name="Tapia R."/>
            <person name="Han C."/>
            <person name="Goodwin L."/>
            <person name="Pitluck S."/>
            <person name="Liolios K."/>
            <person name="Pagani I."/>
            <person name="Ivanova N."/>
            <person name="Huntemann M."/>
            <person name="Mavromatis K."/>
            <person name="Mikhailova N."/>
            <person name="Pati A."/>
            <person name="Chen A."/>
            <person name="Palaniappan K."/>
            <person name="Land M."/>
            <person name="Hauser L."/>
            <person name="Brambilla E.M."/>
            <person name="Rohde M."/>
            <person name="Verbarg S."/>
            <person name="Goker M."/>
            <person name="Bristow J."/>
            <person name="Eisen J.A."/>
            <person name="Markowitz V."/>
            <person name="Hugenholtz P."/>
            <person name="Kyrpides N.C."/>
            <person name="Klenk H.P."/>
            <person name="Woyke T."/>
        </authorList>
    </citation>
    <scope>NUCLEOTIDE SEQUENCE [LARGE SCALE GENOMIC DNA]</scope>
    <source>
        <strain evidence="3">ATCC 27775 / DSM 1100 / LMG 10767 / O</strain>
    </source>
</reference>
<evidence type="ECO:0008006" key="4">
    <source>
        <dbReference type="Google" id="ProtNLM"/>
    </source>
</evidence>
<dbReference type="OrthoDB" id="9810810at2"/>
<dbReference type="Proteomes" id="UP000008461">
    <property type="component" value="Chromosome"/>
</dbReference>
<protein>
    <recommendedName>
        <fullName evidence="4">Secreted protein</fullName>
    </recommendedName>
</protein>
<dbReference type="STRING" id="760192.Halhy_2348"/>
<name>F4KV98_HALH1</name>
<proteinExistence type="predicted"/>
<evidence type="ECO:0000313" key="2">
    <source>
        <dbReference type="EMBL" id="AEE50224.1"/>
    </source>
</evidence>
<evidence type="ECO:0000256" key="1">
    <source>
        <dbReference type="SAM" id="SignalP"/>
    </source>
</evidence>
<feature type="signal peptide" evidence="1">
    <location>
        <begin position="1"/>
        <end position="22"/>
    </location>
</feature>
<feature type="chain" id="PRO_5003310332" description="Secreted protein" evidence="1">
    <location>
        <begin position="23"/>
        <end position="152"/>
    </location>
</feature>
<keyword evidence="3" id="KW-1185">Reference proteome</keyword>
<evidence type="ECO:0000313" key="3">
    <source>
        <dbReference type="Proteomes" id="UP000008461"/>
    </source>
</evidence>
<dbReference type="HOGENOM" id="CLU_1676618_0_0_10"/>
<keyword evidence="1" id="KW-0732">Signal</keyword>
<dbReference type="RefSeq" id="WP_013764773.1">
    <property type="nucleotide sequence ID" value="NC_015510.1"/>
</dbReference>
<reference key="2">
    <citation type="submission" date="2011-04" db="EMBL/GenBank/DDBJ databases">
        <title>Complete sequence of chromosome of Haliscomenobacter hydrossis DSM 1100.</title>
        <authorList>
            <consortium name="US DOE Joint Genome Institute (JGI-PGF)"/>
            <person name="Lucas S."/>
            <person name="Han J."/>
            <person name="Lapidus A."/>
            <person name="Bruce D."/>
            <person name="Goodwin L."/>
            <person name="Pitluck S."/>
            <person name="Peters L."/>
            <person name="Kyrpides N."/>
            <person name="Mavromatis K."/>
            <person name="Ivanova N."/>
            <person name="Ovchinnikova G."/>
            <person name="Pagani I."/>
            <person name="Daligault H."/>
            <person name="Detter J.C."/>
            <person name="Han C."/>
            <person name="Land M."/>
            <person name="Hauser L."/>
            <person name="Markowitz V."/>
            <person name="Cheng J.-F."/>
            <person name="Hugenholtz P."/>
            <person name="Woyke T."/>
            <person name="Wu D."/>
            <person name="Verbarg S."/>
            <person name="Frueling A."/>
            <person name="Brambilla E."/>
            <person name="Klenk H.-P."/>
            <person name="Eisen J.A."/>
        </authorList>
    </citation>
    <scope>NUCLEOTIDE SEQUENCE</scope>
    <source>
        <strain>DSM 1100</strain>
    </source>
</reference>
<sequence>MKKFLFVLLLAFCGLSSAQTFAQVKSGSVGLGLQVGDPSGLTLKFYNAGRASVDILAAWDLNDYLFVNVHALYHKPLGSARNANFFYGPGAFIAFYERGRYEDYLGAGISGNFGLNVFFDQFELFGQITPRLQVIERTDGDLGGGIGLRFYF</sequence>
<organism evidence="2 3">
    <name type="scientific">Haliscomenobacter hydrossis (strain ATCC 27775 / DSM 1100 / LMG 10767 / O)</name>
    <dbReference type="NCBI Taxonomy" id="760192"/>
    <lineage>
        <taxon>Bacteria</taxon>
        <taxon>Pseudomonadati</taxon>
        <taxon>Bacteroidota</taxon>
        <taxon>Saprospiria</taxon>
        <taxon>Saprospirales</taxon>
        <taxon>Haliscomenobacteraceae</taxon>
        <taxon>Haliscomenobacter</taxon>
    </lineage>
</organism>
<gene>
    <name evidence="2" type="ordered locus">Halhy_2348</name>
</gene>
<dbReference type="AlphaFoldDB" id="F4KV98"/>